<accession>A0AAV8ZUG7</accession>
<dbReference type="InterPro" id="IPR027806">
    <property type="entry name" value="HARBI1_dom"/>
</dbReference>
<evidence type="ECO:0000256" key="2">
    <source>
        <dbReference type="ARBA" id="ARBA00004123"/>
    </source>
</evidence>
<organism evidence="9 10">
    <name type="scientific">Rhamnusium bicolor</name>
    <dbReference type="NCBI Taxonomy" id="1586634"/>
    <lineage>
        <taxon>Eukaryota</taxon>
        <taxon>Metazoa</taxon>
        <taxon>Ecdysozoa</taxon>
        <taxon>Arthropoda</taxon>
        <taxon>Hexapoda</taxon>
        <taxon>Insecta</taxon>
        <taxon>Pterygota</taxon>
        <taxon>Neoptera</taxon>
        <taxon>Endopterygota</taxon>
        <taxon>Coleoptera</taxon>
        <taxon>Polyphaga</taxon>
        <taxon>Cucujiformia</taxon>
        <taxon>Chrysomeloidea</taxon>
        <taxon>Cerambycidae</taxon>
        <taxon>Lepturinae</taxon>
        <taxon>Rhagiini</taxon>
        <taxon>Rhamnusium</taxon>
    </lineage>
</organism>
<dbReference type="AlphaFoldDB" id="A0AAV8ZUG7"/>
<protein>
    <recommendedName>
        <fullName evidence="8">DDE Tnp4 domain-containing protein</fullName>
    </recommendedName>
</protein>
<keyword evidence="7" id="KW-0539">Nucleus</keyword>
<proteinExistence type="inferred from homology"/>
<evidence type="ECO:0000313" key="10">
    <source>
        <dbReference type="Proteomes" id="UP001162156"/>
    </source>
</evidence>
<dbReference type="Proteomes" id="UP001162156">
    <property type="component" value="Unassembled WGS sequence"/>
</dbReference>
<sequence>MRGETTIGYVVNETTRAIWKYLKEEYMPLPSENMWQEIAKRYEELWNMPNCLGSIDGKHIRIQAPPNCGSAYYNYKSYNSIVSMAIIADADSLFTAISVGDFGRNSDGAVFKNSQIGRLLDENKLNIPPATSLPRDDNGCPFPMFFIADEAFALRQEIMKPYPQRTLNNAKRIFNYRLSRARKSVECSFGMLYSKFRVFHTPIACNVDKAENIVKATCVLHNFISKHDGAFVSADTSLQLPQNFINTPPQLCGRPTTAAVQLRDRLCQYFVKPEVALPWQNIVCV</sequence>
<dbReference type="GO" id="GO:0046872">
    <property type="term" value="F:metal ion binding"/>
    <property type="evidence" value="ECO:0007669"/>
    <property type="project" value="UniProtKB-KW"/>
</dbReference>
<dbReference type="GO" id="GO:0016787">
    <property type="term" value="F:hydrolase activity"/>
    <property type="evidence" value="ECO:0007669"/>
    <property type="project" value="UniProtKB-KW"/>
</dbReference>
<gene>
    <name evidence="9" type="ORF">NQ314_000680</name>
</gene>
<evidence type="ECO:0000259" key="8">
    <source>
        <dbReference type="Pfam" id="PF13359"/>
    </source>
</evidence>
<dbReference type="GO" id="GO:0004518">
    <property type="term" value="F:nuclease activity"/>
    <property type="evidence" value="ECO:0007669"/>
    <property type="project" value="UniProtKB-KW"/>
</dbReference>
<evidence type="ECO:0000313" key="9">
    <source>
        <dbReference type="EMBL" id="KAJ8971483.1"/>
    </source>
</evidence>
<evidence type="ECO:0000256" key="4">
    <source>
        <dbReference type="ARBA" id="ARBA00022722"/>
    </source>
</evidence>
<evidence type="ECO:0000256" key="6">
    <source>
        <dbReference type="ARBA" id="ARBA00022801"/>
    </source>
</evidence>
<evidence type="ECO:0000256" key="7">
    <source>
        <dbReference type="ARBA" id="ARBA00023242"/>
    </source>
</evidence>
<keyword evidence="4" id="KW-0540">Nuclease</keyword>
<name>A0AAV8ZUG7_9CUCU</name>
<keyword evidence="5" id="KW-0479">Metal-binding</keyword>
<dbReference type="PANTHER" id="PTHR22930">
    <property type="match status" value="1"/>
</dbReference>
<dbReference type="GO" id="GO:0005634">
    <property type="term" value="C:nucleus"/>
    <property type="evidence" value="ECO:0007669"/>
    <property type="project" value="UniProtKB-SubCell"/>
</dbReference>
<comment type="subcellular location">
    <subcellularLocation>
        <location evidence="2">Nucleus</location>
    </subcellularLocation>
</comment>
<keyword evidence="10" id="KW-1185">Reference proteome</keyword>
<reference evidence="9" key="1">
    <citation type="journal article" date="2023" name="Insect Mol. Biol.">
        <title>Genome sequencing provides insights into the evolution of gene families encoding plant cell wall-degrading enzymes in longhorned beetles.</title>
        <authorList>
            <person name="Shin N.R."/>
            <person name="Okamura Y."/>
            <person name="Kirsch R."/>
            <person name="Pauchet Y."/>
        </authorList>
    </citation>
    <scope>NUCLEOTIDE SEQUENCE</scope>
    <source>
        <strain evidence="9">RBIC_L_NR</strain>
    </source>
</reference>
<feature type="domain" description="DDE Tnp4" evidence="8">
    <location>
        <begin position="55"/>
        <end position="222"/>
    </location>
</feature>
<evidence type="ECO:0000256" key="3">
    <source>
        <dbReference type="ARBA" id="ARBA00006958"/>
    </source>
</evidence>
<dbReference type="InterPro" id="IPR045249">
    <property type="entry name" value="HARBI1-like"/>
</dbReference>
<keyword evidence="6" id="KW-0378">Hydrolase</keyword>
<comment type="cofactor">
    <cofactor evidence="1">
        <name>a divalent metal cation</name>
        <dbReference type="ChEBI" id="CHEBI:60240"/>
    </cofactor>
</comment>
<dbReference type="Pfam" id="PF13359">
    <property type="entry name" value="DDE_Tnp_4"/>
    <property type="match status" value="1"/>
</dbReference>
<dbReference type="EMBL" id="JANEYF010000208">
    <property type="protein sequence ID" value="KAJ8971483.1"/>
    <property type="molecule type" value="Genomic_DNA"/>
</dbReference>
<comment type="caution">
    <text evidence="9">The sequence shown here is derived from an EMBL/GenBank/DDBJ whole genome shotgun (WGS) entry which is preliminary data.</text>
</comment>
<dbReference type="PANTHER" id="PTHR22930:SF269">
    <property type="entry name" value="NUCLEASE HARBI1-LIKE PROTEIN"/>
    <property type="match status" value="1"/>
</dbReference>
<comment type="similarity">
    <text evidence="3">Belongs to the HARBI1 family.</text>
</comment>
<evidence type="ECO:0000256" key="1">
    <source>
        <dbReference type="ARBA" id="ARBA00001968"/>
    </source>
</evidence>
<evidence type="ECO:0000256" key="5">
    <source>
        <dbReference type="ARBA" id="ARBA00022723"/>
    </source>
</evidence>